<sequence>MGRDYSIGFEMVVQDLQRLSAELAQIASSRIRAISTGLDRSIVETGHADLQGRHIISGVDIATGETQQLGRQAVLSMPMVDGEGHVVGVQYPREPKEIVRMARWAAVDDRTSDRTFYLLKPQLAEGAYGPKVTFDDARPAPWTDPLYIQAHGSGTLFNVLAGSGNSAEFAWRMLRLDHVNFARLLGGDQVFRDAARTARSDDVVLLTCATAAGPAARTIADHLHNKTGIDMTVHGFTGKTLDGMRDDGSVSFSQFGVYETFDSAGDPIDPVRSYPRHAG</sequence>
<reference evidence="1 2" key="1">
    <citation type="submission" date="2019-09" db="EMBL/GenBank/DDBJ databases">
        <authorList>
            <person name="Wang X."/>
        </authorList>
    </citation>
    <scope>NUCLEOTIDE SEQUENCE [LARGE SCALE GENOMIC DNA]</scope>
    <source>
        <strain evidence="1 2">CICC 11023</strain>
    </source>
</reference>
<dbReference type="OrthoDB" id="4545319at2"/>
<dbReference type="EMBL" id="VXLC01000032">
    <property type="protein sequence ID" value="KAA8880591.1"/>
    <property type="molecule type" value="Genomic_DNA"/>
</dbReference>
<comment type="caution">
    <text evidence="1">The sequence shown here is derived from an EMBL/GenBank/DDBJ whole genome shotgun (WGS) entry which is preliminary data.</text>
</comment>
<proteinExistence type="predicted"/>
<evidence type="ECO:0000313" key="2">
    <source>
        <dbReference type="Proteomes" id="UP000323876"/>
    </source>
</evidence>
<dbReference type="RefSeq" id="WP_150407469.1">
    <property type="nucleotide sequence ID" value="NZ_VXLC01000032.1"/>
</dbReference>
<evidence type="ECO:0000313" key="1">
    <source>
        <dbReference type="EMBL" id="KAA8880591.1"/>
    </source>
</evidence>
<dbReference type="Proteomes" id="UP000323876">
    <property type="component" value="Unassembled WGS sequence"/>
</dbReference>
<accession>A0A5N0DYH0</accession>
<gene>
    <name evidence="1" type="ORF">F3087_40435</name>
</gene>
<keyword evidence="2" id="KW-1185">Reference proteome</keyword>
<dbReference type="AlphaFoldDB" id="A0A5N0DYH0"/>
<name>A0A5N0DYH0_9NOCA</name>
<organism evidence="1 2">
    <name type="scientific">Nocardia colli</name>
    <dbReference type="NCBI Taxonomy" id="2545717"/>
    <lineage>
        <taxon>Bacteria</taxon>
        <taxon>Bacillati</taxon>
        <taxon>Actinomycetota</taxon>
        <taxon>Actinomycetes</taxon>
        <taxon>Mycobacteriales</taxon>
        <taxon>Nocardiaceae</taxon>
        <taxon>Nocardia</taxon>
    </lineage>
</organism>
<protein>
    <submittedName>
        <fullName evidence="1">Uncharacterized protein</fullName>
    </submittedName>
</protein>